<feature type="signal peptide" evidence="1">
    <location>
        <begin position="1"/>
        <end position="19"/>
    </location>
</feature>
<accession>A0AAN9I623</accession>
<reference evidence="2 3" key="1">
    <citation type="submission" date="2024-01" db="EMBL/GenBank/DDBJ databases">
        <title>The genomes of 5 underutilized Papilionoideae crops provide insights into root nodulation and disease resistanc.</title>
        <authorList>
            <person name="Yuan L."/>
        </authorList>
    </citation>
    <scope>NUCLEOTIDE SEQUENCE [LARGE SCALE GENOMIC DNA]</scope>
    <source>
        <strain evidence="2">ZHUSHIDOU_FW_LH</strain>
        <tissue evidence="2">Leaf</tissue>
    </source>
</reference>
<feature type="chain" id="PRO_5042909061" evidence="1">
    <location>
        <begin position="20"/>
        <end position="128"/>
    </location>
</feature>
<proteinExistence type="predicted"/>
<evidence type="ECO:0000313" key="2">
    <source>
        <dbReference type="EMBL" id="KAK7261596.1"/>
    </source>
</evidence>
<organism evidence="2 3">
    <name type="scientific">Crotalaria pallida</name>
    <name type="common">Smooth rattlebox</name>
    <name type="synonym">Crotalaria striata</name>
    <dbReference type="NCBI Taxonomy" id="3830"/>
    <lineage>
        <taxon>Eukaryota</taxon>
        <taxon>Viridiplantae</taxon>
        <taxon>Streptophyta</taxon>
        <taxon>Embryophyta</taxon>
        <taxon>Tracheophyta</taxon>
        <taxon>Spermatophyta</taxon>
        <taxon>Magnoliopsida</taxon>
        <taxon>eudicotyledons</taxon>
        <taxon>Gunneridae</taxon>
        <taxon>Pentapetalae</taxon>
        <taxon>rosids</taxon>
        <taxon>fabids</taxon>
        <taxon>Fabales</taxon>
        <taxon>Fabaceae</taxon>
        <taxon>Papilionoideae</taxon>
        <taxon>50 kb inversion clade</taxon>
        <taxon>genistoids sensu lato</taxon>
        <taxon>core genistoids</taxon>
        <taxon>Crotalarieae</taxon>
        <taxon>Crotalaria</taxon>
    </lineage>
</organism>
<name>A0AAN9I623_CROPI</name>
<gene>
    <name evidence="2" type="ORF">RIF29_27910</name>
</gene>
<comment type="caution">
    <text evidence="2">The sequence shown here is derived from an EMBL/GenBank/DDBJ whole genome shotgun (WGS) entry which is preliminary data.</text>
</comment>
<keyword evidence="1" id="KW-0732">Signal</keyword>
<dbReference type="AlphaFoldDB" id="A0AAN9I623"/>
<dbReference type="Proteomes" id="UP001372338">
    <property type="component" value="Unassembled WGS sequence"/>
</dbReference>
<evidence type="ECO:0000313" key="3">
    <source>
        <dbReference type="Proteomes" id="UP001372338"/>
    </source>
</evidence>
<protein>
    <submittedName>
        <fullName evidence="2">Uncharacterized protein</fullName>
    </submittedName>
</protein>
<dbReference type="EMBL" id="JAYWIO010000005">
    <property type="protein sequence ID" value="KAK7261596.1"/>
    <property type="molecule type" value="Genomic_DNA"/>
</dbReference>
<keyword evidence="3" id="KW-1185">Reference proteome</keyword>
<evidence type="ECO:0000256" key="1">
    <source>
        <dbReference type="SAM" id="SignalP"/>
    </source>
</evidence>
<sequence>MPRPVVAIVLLGFAFVVGPLPRPWSGKLVYVVGDIAIGLWLRDMRSNIIGLITAASKFVALGNNGKVTTDLRLELSDRNCKITCIFNDDIADQINAYLTCCGLDIPILVLRIEKPNHGRGNCDFALAL</sequence>